<dbReference type="EMBL" id="RBVX01000001">
    <property type="protein sequence ID" value="RSL35278.1"/>
    <property type="molecule type" value="Genomic_DNA"/>
</dbReference>
<dbReference type="PANTHER" id="PTHR10907:SF47">
    <property type="entry name" value="REGUCALCIN"/>
    <property type="match status" value="1"/>
</dbReference>
<feature type="binding site" evidence="15">
    <location>
        <position position="198"/>
    </location>
    <ligand>
        <name>a divalent metal cation</name>
        <dbReference type="ChEBI" id="CHEBI:60240"/>
    </ligand>
</feature>
<feature type="active site" description="Proton donor/acceptor" evidence="14">
    <location>
        <position position="198"/>
    </location>
</feature>
<comment type="cofactor">
    <cofactor evidence="2">
        <name>Ca(2+)</name>
        <dbReference type="ChEBI" id="CHEBI:29108"/>
    </cofactor>
</comment>
<comment type="catalytic activity">
    <reaction evidence="1">
        <text>D-glucono-1,5-lactone + H2O = D-gluconate + H(+)</text>
        <dbReference type="Rhea" id="RHEA:10440"/>
        <dbReference type="ChEBI" id="CHEBI:15377"/>
        <dbReference type="ChEBI" id="CHEBI:15378"/>
        <dbReference type="ChEBI" id="CHEBI:16217"/>
        <dbReference type="ChEBI" id="CHEBI:18391"/>
        <dbReference type="EC" id="3.1.1.17"/>
    </reaction>
</comment>
<keyword evidence="11" id="KW-0378">Hydrolase</keyword>
<comment type="cofactor">
    <cofactor evidence="4">
        <name>Mg(2+)</name>
        <dbReference type="ChEBI" id="CHEBI:18420"/>
    </cofactor>
</comment>
<evidence type="ECO:0000256" key="9">
    <source>
        <dbReference type="ARBA" id="ARBA00022490"/>
    </source>
</evidence>
<sequence length="293" mass="32718">MSKEAFLVVDEKALLGEGPSWDDRKNVLYWVDIMGENIHCYHPETQKNQTIAVGQHPGAVVVHQSNELIAAMQHGFYLVDFEQGTWKAIVDPEENIPNNRFNDGKCDPAGRFWAGTMAYDKQRDQAFLYCLESDYTLSVKLDNVGISNGLAWDLDKNTMYYIDTPTRQVSAFDYDVTSGAISNRRTIITFSEDAGSPDGMTIDSEGMIWIAHYRGWKVSRWNPDNGECIDEIKVPASQVTSCVFGGEDLKTLYITTARNNLSDDQLLKEPHAGGVFAINLDVKGTPSDRFGGV</sequence>
<comment type="similarity">
    <text evidence="6">Belongs to the SMP-30/CGR1 family.</text>
</comment>
<dbReference type="Proteomes" id="UP000275076">
    <property type="component" value="Unassembled WGS sequence"/>
</dbReference>
<comment type="subcellular location">
    <subcellularLocation>
        <location evidence="5">Cytoplasm</location>
    </subcellularLocation>
</comment>
<accession>A0A3R9P8K9</accession>
<dbReference type="GO" id="GO:0004341">
    <property type="term" value="F:gluconolactonase activity"/>
    <property type="evidence" value="ECO:0007669"/>
    <property type="project" value="UniProtKB-EC"/>
</dbReference>
<dbReference type="OrthoDB" id="2633250at2"/>
<keyword evidence="18" id="KW-1185">Reference proteome</keyword>
<dbReference type="RefSeq" id="WP_125553741.1">
    <property type="nucleotide sequence ID" value="NZ_RBVX01000001.1"/>
</dbReference>
<dbReference type="PANTHER" id="PTHR10907">
    <property type="entry name" value="REGUCALCIN"/>
    <property type="match status" value="1"/>
</dbReference>
<dbReference type="GO" id="GO:0030234">
    <property type="term" value="F:enzyme regulator activity"/>
    <property type="evidence" value="ECO:0007669"/>
    <property type="project" value="InterPro"/>
</dbReference>
<proteinExistence type="inferred from homology"/>
<evidence type="ECO:0000256" key="10">
    <source>
        <dbReference type="ARBA" id="ARBA00022723"/>
    </source>
</evidence>
<evidence type="ECO:0000256" key="2">
    <source>
        <dbReference type="ARBA" id="ARBA00001913"/>
    </source>
</evidence>
<evidence type="ECO:0000313" key="18">
    <source>
        <dbReference type="Proteomes" id="UP000275076"/>
    </source>
</evidence>
<dbReference type="PRINTS" id="PR01791">
    <property type="entry name" value="REGUCALCIN"/>
</dbReference>
<evidence type="ECO:0000256" key="13">
    <source>
        <dbReference type="ARBA" id="ARBA00032464"/>
    </source>
</evidence>
<gene>
    <name evidence="17" type="ORF">D7Z54_01550</name>
</gene>
<evidence type="ECO:0000256" key="5">
    <source>
        <dbReference type="ARBA" id="ARBA00004496"/>
    </source>
</evidence>
<comment type="cofactor">
    <cofactor evidence="3">
        <name>Mn(2+)</name>
        <dbReference type="ChEBI" id="CHEBI:29035"/>
    </cofactor>
</comment>
<feature type="binding site" evidence="15">
    <location>
        <position position="100"/>
    </location>
    <ligand>
        <name>substrate</name>
    </ligand>
</feature>
<evidence type="ECO:0000256" key="4">
    <source>
        <dbReference type="ARBA" id="ARBA00001946"/>
    </source>
</evidence>
<evidence type="ECO:0000259" key="16">
    <source>
        <dbReference type="Pfam" id="PF08450"/>
    </source>
</evidence>
<protein>
    <recommendedName>
        <fullName evidence="8">Regucalcin</fullName>
        <ecNumber evidence="7">3.1.1.17</ecNumber>
    </recommendedName>
    <alternativeName>
        <fullName evidence="13">Gluconolactonase</fullName>
    </alternativeName>
</protein>
<feature type="binding site" evidence="15">
    <location>
        <position position="17"/>
    </location>
    <ligand>
        <name>a divalent metal cation</name>
        <dbReference type="ChEBI" id="CHEBI:60240"/>
    </ligand>
</feature>
<dbReference type="InterPro" id="IPR013658">
    <property type="entry name" value="SGL"/>
</dbReference>
<keyword evidence="12" id="KW-0106">Calcium</keyword>
<keyword evidence="9" id="KW-0963">Cytoplasm</keyword>
<dbReference type="AlphaFoldDB" id="A0A3R9P8K9"/>
<feature type="binding site" evidence="15">
    <location>
        <position position="102"/>
    </location>
    <ligand>
        <name>substrate</name>
    </ligand>
</feature>
<dbReference type="GO" id="GO:0019853">
    <property type="term" value="P:L-ascorbic acid biosynthetic process"/>
    <property type="evidence" value="ECO:0007669"/>
    <property type="project" value="TreeGrafter"/>
</dbReference>
<evidence type="ECO:0000256" key="3">
    <source>
        <dbReference type="ARBA" id="ARBA00001936"/>
    </source>
</evidence>
<evidence type="ECO:0000256" key="11">
    <source>
        <dbReference type="ARBA" id="ARBA00022801"/>
    </source>
</evidence>
<dbReference type="EC" id="3.1.1.17" evidence="7"/>
<evidence type="ECO:0000256" key="6">
    <source>
        <dbReference type="ARBA" id="ARBA00008853"/>
    </source>
</evidence>
<dbReference type="FunFam" id="2.120.10.30:FF:000027">
    <property type="entry name" value="Regucalcin homologue"/>
    <property type="match status" value="1"/>
</dbReference>
<evidence type="ECO:0000313" key="17">
    <source>
        <dbReference type="EMBL" id="RSL35278.1"/>
    </source>
</evidence>
<dbReference type="GO" id="GO:0005509">
    <property type="term" value="F:calcium ion binding"/>
    <property type="evidence" value="ECO:0007669"/>
    <property type="project" value="InterPro"/>
</dbReference>
<reference evidence="17 18" key="1">
    <citation type="submission" date="2018-10" db="EMBL/GenBank/DDBJ databases">
        <title>Draft genome sequence of Bacillus salarius IM0101, isolated from a hypersaline soil in Inner Mongolia, China.</title>
        <authorList>
            <person name="Yamprayoonswat W."/>
            <person name="Boonvisut S."/>
            <person name="Jumpathong W."/>
            <person name="Sittihan S."/>
            <person name="Ruangsuj P."/>
            <person name="Wanthongcharoen S."/>
            <person name="Thongpramul N."/>
            <person name="Pimmason S."/>
            <person name="Yu B."/>
            <person name="Yasawong M."/>
        </authorList>
    </citation>
    <scope>NUCLEOTIDE SEQUENCE [LARGE SCALE GENOMIC DNA]</scope>
    <source>
        <strain evidence="17 18">IM0101</strain>
    </source>
</reference>
<dbReference type="PRINTS" id="PR01790">
    <property type="entry name" value="SMP30FAMILY"/>
</dbReference>
<keyword evidence="10 15" id="KW-0479">Metal-binding</keyword>
<dbReference type="InterPro" id="IPR005511">
    <property type="entry name" value="SMP-30"/>
</dbReference>
<organism evidence="17 18">
    <name type="scientific">Salibacterium salarium</name>
    <dbReference type="NCBI Taxonomy" id="284579"/>
    <lineage>
        <taxon>Bacteria</taxon>
        <taxon>Bacillati</taxon>
        <taxon>Bacillota</taxon>
        <taxon>Bacilli</taxon>
        <taxon>Bacillales</taxon>
        <taxon>Bacillaceae</taxon>
    </lineage>
</organism>
<feature type="binding site" evidence="15">
    <location>
        <position position="120"/>
    </location>
    <ligand>
        <name>substrate</name>
    </ligand>
</feature>
<evidence type="ECO:0000256" key="14">
    <source>
        <dbReference type="PIRSR" id="PIRSR605511-1"/>
    </source>
</evidence>
<dbReference type="Pfam" id="PF08450">
    <property type="entry name" value="SGL"/>
    <property type="match status" value="1"/>
</dbReference>
<feature type="binding site" evidence="15">
    <location>
        <position position="148"/>
    </location>
    <ligand>
        <name>a divalent metal cation</name>
        <dbReference type="ChEBI" id="CHEBI:60240"/>
    </ligand>
</feature>
<dbReference type="InterPro" id="IPR008367">
    <property type="entry name" value="Regucalcin"/>
</dbReference>
<evidence type="ECO:0000256" key="15">
    <source>
        <dbReference type="PIRSR" id="PIRSR605511-2"/>
    </source>
</evidence>
<evidence type="ECO:0000256" key="8">
    <source>
        <dbReference type="ARBA" id="ARBA00016808"/>
    </source>
</evidence>
<dbReference type="Gene3D" id="2.120.10.30">
    <property type="entry name" value="TolB, C-terminal domain"/>
    <property type="match status" value="1"/>
</dbReference>
<dbReference type="InterPro" id="IPR011042">
    <property type="entry name" value="6-blade_b-propeller_TolB-like"/>
</dbReference>
<name>A0A3R9P8K9_9BACI</name>
<dbReference type="SUPFAM" id="SSF63829">
    <property type="entry name" value="Calcium-dependent phosphotriesterase"/>
    <property type="match status" value="1"/>
</dbReference>
<keyword evidence="15" id="KW-0862">Zinc</keyword>
<evidence type="ECO:0000256" key="12">
    <source>
        <dbReference type="ARBA" id="ARBA00022837"/>
    </source>
</evidence>
<comment type="caution">
    <text evidence="17">The sequence shown here is derived from an EMBL/GenBank/DDBJ whole genome shotgun (WGS) entry which is preliminary data.</text>
</comment>
<evidence type="ECO:0000256" key="1">
    <source>
        <dbReference type="ARBA" id="ARBA00001589"/>
    </source>
</evidence>
<dbReference type="GO" id="GO:0005737">
    <property type="term" value="C:cytoplasm"/>
    <property type="evidence" value="ECO:0007669"/>
    <property type="project" value="UniProtKB-SubCell"/>
</dbReference>
<feature type="domain" description="SMP-30/Gluconolactonase/LRE-like region" evidence="16">
    <location>
        <begin position="15"/>
        <end position="258"/>
    </location>
</feature>
<evidence type="ECO:0000256" key="7">
    <source>
        <dbReference type="ARBA" id="ARBA00013227"/>
    </source>
</evidence>
<comment type="cofactor">
    <cofactor evidence="15">
        <name>Zn(2+)</name>
        <dbReference type="ChEBI" id="CHEBI:29105"/>
    </cofactor>
    <text evidence="15">Binds 1 divalent metal cation per subunit.</text>
</comment>